<keyword evidence="1" id="KW-0732">Signal</keyword>
<evidence type="ECO:0008006" key="4">
    <source>
        <dbReference type="Google" id="ProtNLM"/>
    </source>
</evidence>
<evidence type="ECO:0000313" key="3">
    <source>
        <dbReference type="Proteomes" id="UP001143480"/>
    </source>
</evidence>
<feature type="signal peptide" evidence="1">
    <location>
        <begin position="1"/>
        <end position="20"/>
    </location>
</feature>
<dbReference type="Proteomes" id="UP001143480">
    <property type="component" value="Unassembled WGS sequence"/>
</dbReference>
<reference evidence="2" key="1">
    <citation type="journal article" date="2014" name="Int. J. Syst. Evol. Microbiol.">
        <title>Complete genome sequence of Corynebacterium casei LMG S-19264T (=DSM 44701T), isolated from a smear-ripened cheese.</title>
        <authorList>
            <consortium name="US DOE Joint Genome Institute (JGI-PGF)"/>
            <person name="Walter F."/>
            <person name="Albersmeier A."/>
            <person name="Kalinowski J."/>
            <person name="Ruckert C."/>
        </authorList>
    </citation>
    <scope>NUCLEOTIDE SEQUENCE</scope>
    <source>
        <strain evidence="2">VKM Ac-1321</strain>
    </source>
</reference>
<feature type="chain" id="PRO_5040936843" description="Lipoprotein" evidence="1">
    <location>
        <begin position="21"/>
        <end position="198"/>
    </location>
</feature>
<protein>
    <recommendedName>
        <fullName evidence="4">Lipoprotein</fullName>
    </recommendedName>
</protein>
<evidence type="ECO:0000313" key="2">
    <source>
        <dbReference type="EMBL" id="GLL07629.1"/>
    </source>
</evidence>
<proteinExistence type="predicted"/>
<accession>A0A9W6KY60</accession>
<organism evidence="2 3">
    <name type="scientific">Dactylosporangium matsuzakiense</name>
    <dbReference type="NCBI Taxonomy" id="53360"/>
    <lineage>
        <taxon>Bacteria</taxon>
        <taxon>Bacillati</taxon>
        <taxon>Actinomycetota</taxon>
        <taxon>Actinomycetes</taxon>
        <taxon>Micromonosporales</taxon>
        <taxon>Micromonosporaceae</taxon>
        <taxon>Dactylosporangium</taxon>
    </lineage>
</organism>
<dbReference type="EMBL" id="BSFP01000104">
    <property type="protein sequence ID" value="GLL07629.1"/>
    <property type="molecule type" value="Genomic_DNA"/>
</dbReference>
<dbReference type="RefSeq" id="WP_261965023.1">
    <property type="nucleotide sequence ID" value="NZ_BAAAXA010000001.1"/>
</dbReference>
<comment type="caution">
    <text evidence="2">The sequence shown here is derived from an EMBL/GenBank/DDBJ whole genome shotgun (WGS) entry which is preliminary data.</text>
</comment>
<keyword evidence="3" id="KW-1185">Reference proteome</keyword>
<name>A0A9W6KY60_9ACTN</name>
<dbReference type="AlphaFoldDB" id="A0A9W6KY60"/>
<dbReference type="PROSITE" id="PS51257">
    <property type="entry name" value="PROKAR_LIPOPROTEIN"/>
    <property type="match status" value="1"/>
</dbReference>
<evidence type="ECO:0000256" key="1">
    <source>
        <dbReference type="SAM" id="SignalP"/>
    </source>
</evidence>
<gene>
    <name evidence="2" type="ORF">GCM10017581_093830</name>
</gene>
<sequence length="198" mass="20123">MTVRRAALVVLLLLVLPVVAGCEVGQPEGAARGATAVASANGSTEDLPGSTPVGTRLQFGEKAVITVGVGDTRARVGVVVTGVEQGAPEDAAALATMVPDRSAADPVYFIRAVLTNDDGMSGGGSYSGPLLHGDLAGGGDAGGFQPLGSTVALPHCVSVFRPPPEWNVVGARNEICRIIFARPEAVSVPVRKGSIRWS</sequence>
<reference evidence="2" key="2">
    <citation type="submission" date="2023-01" db="EMBL/GenBank/DDBJ databases">
        <authorList>
            <person name="Sun Q."/>
            <person name="Evtushenko L."/>
        </authorList>
    </citation>
    <scope>NUCLEOTIDE SEQUENCE</scope>
    <source>
        <strain evidence="2">VKM Ac-1321</strain>
    </source>
</reference>